<protein>
    <submittedName>
        <fullName evidence="5">MarR family transcriptional regulator</fullName>
    </submittedName>
</protein>
<dbReference type="InterPro" id="IPR052526">
    <property type="entry name" value="HTH-type_Bedaq_tolerance"/>
</dbReference>
<dbReference type="PROSITE" id="PS50995">
    <property type="entry name" value="HTH_MARR_2"/>
    <property type="match status" value="1"/>
</dbReference>
<dbReference type="PANTHER" id="PTHR39515:SF2">
    <property type="entry name" value="HTH-TYPE TRANSCRIPTIONAL REGULATOR RV0880"/>
    <property type="match status" value="1"/>
</dbReference>
<dbReference type="EMBL" id="SPQC01000065">
    <property type="protein sequence ID" value="TFU20092.1"/>
    <property type="molecule type" value="Genomic_DNA"/>
</dbReference>
<dbReference type="Gene3D" id="1.10.10.10">
    <property type="entry name" value="Winged helix-like DNA-binding domain superfamily/Winged helix DNA-binding domain"/>
    <property type="match status" value="1"/>
</dbReference>
<accession>A0A4Y9F2S6</accession>
<dbReference type="InterPro" id="IPR000835">
    <property type="entry name" value="HTH_MarR-typ"/>
</dbReference>
<dbReference type="OrthoDB" id="9804055at2"/>
<dbReference type="PROSITE" id="PS01117">
    <property type="entry name" value="HTH_MARR_1"/>
    <property type="match status" value="1"/>
</dbReference>
<keyword evidence="3" id="KW-0804">Transcription</keyword>
<keyword evidence="1" id="KW-0805">Transcription regulation</keyword>
<dbReference type="InterPro" id="IPR036390">
    <property type="entry name" value="WH_DNA-bd_sf"/>
</dbReference>
<evidence type="ECO:0000256" key="2">
    <source>
        <dbReference type="ARBA" id="ARBA00023125"/>
    </source>
</evidence>
<evidence type="ECO:0000256" key="1">
    <source>
        <dbReference type="ARBA" id="ARBA00023015"/>
    </source>
</evidence>
<dbReference type="GO" id="GO:0003700">
    <property type="term" value="F:DNA-binding transcription factor activity"/>
    <property type="evidence" value="ECO:0007669"/>
    <property type="project" value="InterPro"/>
</dbReference>
<proteinExistence type="predicted"/>
<evidence type="ECO:0000313" key="6">
    <source>
        <dbReference type="Proteomes" id="UP000297951"/>
    </source>
</evidence>
<evidence type="ECO:0000259" key="4">
    <source>
        <dbReference type="PROSITE" id="PS50995"/>
    </source>
</evidence>
<evidence type="ECO:0000313" key="5">
    <source>
        <dbReference type="EMBL" id="TFU20092.1"/>
    </source>
</evidence>
<comment type="caution">
    <text evidence="5">The sequence shown here is derived from an EMBL/GenBank/DDBJ whole genome shotgun (WGS) entry which is preliminary data.</text>
</comment>
<dbReference type="SMART" id="SM00347">
    <property type="entry name" value="HTH_MARR"/>
    <property type="match status" value="1"/>
</dbReference>
<sequence>MHRRLRNETDSHSPLSFAEETVLAQLQAAPRQTGAELARFQRMTPQSMNKIVASLLRRGYIASGKNLHDKRRKELYLTEQGSATIDSIISRRDRWIVERADEILTADEAAQLAAALPLLRRLVDRETKAEGLAALQEEAGDGVRP</sequence>
<dbReference type="InterPro" id="IPR036388">
    <property type="entry name" value="WH-like_DNA-bd_sf"/>
</dbReference>
<keyword evidence="2" id="KW-0238">DNA-binding</keyword>
<dbReference type="Proteomes" id="UP000297951">
    <property type="component" value="Unassembled WGS sequence"/>
</dbReference>
<gene>
    <name evidence="5" type="ORF">E4U03_11865</name>
</gene>
<dbReference type="AlphaFoldDB" id="A0A4Y9F2S6"/>
<name>A0A4Y9F2S6_9MICC</name>
<dbReference type="RefSeq" id="WP_135013935.1">
    <property type="nucleotide sequence ID" value="NZ_JADGLK010000065.1"/>
</dbReference>
<reference evidence="5 6" key="1">
    <citation type="submission" date="2019-03" db="EMBL/GenBank/DDBJ databases">
        <title>Diversity of the mouse oral microbiome.</title>
        <authorList>
            <person name="Joseph S."/>
            <person name="Aduse-Opoku J."/>
            <person name="Curtis M."/>
            <person name="Wade W."/>
            <person name="Hashim A."/>
        </authorList>
    </citation>
    <scope>NUCLEOTIDE SEQUENCE [LARGE SCALE GENOMIC DNA]</scope>
    <source>
        <strain evidence="6">irhom_31</strain>
    </source>
</reference>
<dbReference type="Pfam" id="PF12802">
    <property type="entry name" value="MarR_2"/>
    <property type="match status" value="1"/>
</dbReference>
<organism evidence="5 6">
    <name type="scientific">Rothia nasimurium</name>
    <dbReference type="NCBI Taxonomy" id="85336"/>
    <lineage>
        <taxon>Bacteria</taxon>
        <taxon>Bacillati</taxon>
        <taxon>Actinomycetota</taxon>
        <taxon>Actinomycetes</taxon>
        <taxon>Micrococcales</taxon>
        <taxon>Micrococcaceae</taxon>
        <taxon>Rothia</taxon>
    </lineage>
</organism>
<feature type="domain" description="HTH marR-type" evidence="4">
    <location>
        <begin position="1"/>
        <end position="124"/>
    </location>
</feature>
<dbReference type="InterPro" id="IPR023187">
    <property type="entry name" value="Tscrpt_reg_MarR-type_CS"/>
</dbReference>
<dbReference type="PANTHER" id="PTHR39515">
    <property type="entry name" value="CONSERVED PROTEIN"/>
    <property type="match status" value="1"/>
</dbReference>
<dbReference type="SUPFAM" id="SSF46785">
    <property type="entry name" value="Winged helix' DNA-binding domain"/>
    <property type="match status" value="1"/>
</dbReference>
<dbReference type="GO" id="GO:0003677">
    <property type="term" value="F:DNA binding"/>
    <property type="evidence" value="ECO:0007669"/>
    <property type="project" value="UniProtKB-KW"/>
</dbReference>
<evidence type="ECO:0000256" key="3">
    <source>
        <dbReference type="ARBA" id="ARBA00023163"/>
    </source>
</evidence>